<evidence type="ECO:0000313" key="1">
    <source>
        <dbReference type="EMBL" id="CAF1107384.1"/>
    </source>
</evidence>
<name>A0A815W8D1_ADIRI</name>
<keyword evidence="3" id="KW-1185">Reference proteome</keyword>
<dbReference type="EMBL" id="CAJNOR010004984">
    <property type="protein sequence ID" value="CAF1538789.1"/>
    <property type="molecule type" value="Genomic_DNA"/>
</dbReference>
<proteinExistence type="predicted"/>
<dbReference type="Proteomes" id="UP000663852">
    <property type="component" value="Unassembled WGS sequence"/>
</dbReference>
<gene>
    <name evidence="1" type="ORF">EDS130_LOCUS20317</name>
    <name evidence="2" type="ORF">XAT740_LOCUS42021</name>
</gene>
<dbReference type="AlphaFoldDB" id="A0A815W8D1"/>
<evidence type="ECO:0000313" key="2">
    <source>
        <dbReference type="EMBL" id="CAF1538789.1"/>
    </source>
</evidence>
<dbReference type="Proteomes" id="UP000663828">
    <property type="component" value="Unassembled WGS sequence"/>
</dbReference>
<dbReference type="EMBL" id="CAJNOJ010000099">
    <property type="protein sequence ID" value="CAF1107384.1"/>
    <property type="molecule type" value="Genomic_DNA"/>
</dbReference>
<dbReference type="OrthoDB" id="10049253at2759"/>
<comment type="caution">
    <text evidence="2">The sequence shown here is derived from an EMBL/GenBank/DDBJ whole genome shotgun (WGS) entry which is preliminary data.</text>
</comment>
<protein>
    <submittedName>
        <fullName evidence="2">Uncharacterized protein</fullName>
    </submittedName>
</protein>
<organism evidence="2 3">
    <name type="scientific">Adineta ricciae</name>
    <name type="common">Rotifer</name>
    <dbReference type="NCBI Taxonomy" id="249248"/>
    <lineage>
        <taxon>Eukaryota</taxon>
        <taxon>Metazoa</taxon>
        <taxon>Spiralia</taxon>
        <taxon>Gnathifera</taxon>
        <taxon>Rotifera</taxon>
        <taxon>Eurotatoria</taxon>
        <taxon>Bdelloidea</taxon>
        <taxon>Adinetida</taxon>
        <taxon>Adinetidae</taxon>
        <taxon>Adineta</taxon>
    </lineage>
</organism>
<accession>A0A815W8D1</accession>
<reference evidence="2" key="1">
    <citation type="submission" date="2021-02" db="EMBL/GenBank/DDBJ databases">
        <authorList>
            <person name="Nowell W R."/>
        </authorList>
    </citation>
    <scope>NUCLEOTIDE SEQUENCE</scope>
</reference>
<sequence length="275" mass="32152">MNDNIISLPTRSKIFCSHASGQIWSLDDNQIERVPYLSALISSAGCFQSIRDENGYYKLDPWIQSTYFSFIVDSISFHSIRQLFTHLPKQYDVIAIVALCDFLGIAPHPNPTFEEIDSAFFSSLTYKPSINDYVQIIRPVEMQDMAVRFAFALVKEEYDFARRDVMDQIYWFIMFIESAYELFGPRLRHHIYRIAEHCFALFSRDLLEPLGRLIQPADKGMITVLTSIDVDLCCYEKDEQIPSINIYREHPLFLGQVEFLCDSSSFFYQQFYPWP</sequence>
<evidence type="ECO:0000313" key="3">
    <source>
        <dbReference type="Proteomes" id="UP000663828"/>
    </source>
</evidence>